<dbReference type="AlphaFoldDB" id="A0A1G2E075"/>
<dbReference type="GO" id="GO:0005524">
    <property type="term" value="F:ATP binding"/>
    <property type="evidence" value="ECO:0007669"/>
    <property type="project" value="UniProtKB-KW"/>
</dbReference>
<gene>
    <name evidence="5" type="ORF">A2175_01030</name>
</gene>
<keyword evidence="3" id="KW-0067">ATP-binding</keyword>
<dbReference type="Proteomes" id="UP000176755">
    <property type="component" value="Unassembled WGS sequence"/>
</dbReference>
<dbReference type="PANTHER" id="PTHR43024">
    <property type="entry name" value="UDP-N-ACETYLMURAMOYL-TRIPEPTIDE--D-ALANYL-D-ALANINE LIGASE"/>
    <property type="match status" value="1"/>
</dbReference>
<reference evidence="5 6" key="1">
    <citation type="journal article" date="2016" name="Nat. Commun.">
        <title>Thousands of microbial genomes shed light on interconnected biogeochemical processes in an aquifer system.</title>
        <authorList>
            <person name="Anantharaman K."/>
            <person name="Brown C.T."/>
            <person name="Hug L.A."/>
            <person name="Sharon I."/>
            <person name="Castelle C.J."/>
            <person name="Probst A.J."/>
            <person name="Thomas B.C."/>
            <person name="Singh A."/>
            <person name="Wilkins M.J."/>
            <person name="Karaoz U."/>
            <person name="Brodie E.L."/>
            <person name="Williams K.H."/>
            <person name="Hubbard S.S."/>
            <person name="Banfield J.F."/>
        </authorList>
    </citation>
    <scope>NUCLEOTIDE SEQUENCE [LARGE SCALE GENOMIC DNA]</scope>
</reference>
<evidence type="ECO:0000256" key="1">
    <source>
        <dbReference type="ARBA" id="ARBA00022598"/>
    </source>
</evidence>
<evidence type="ECO:0000256" key="2">
    <source>
        <dbReference type="ARBA" id="ARBA00022741"/>
    </source>
</evidence>
<feature type="domain" description="Mur ligase C-terminal" evidence="4">
    <location>
        <begin position="21"/>
        <end position="143"/>
    </location>
</feature>
<dbReference type="SUPFAM" id="SSF53244">
    <property type="entry name" value="MurD-like peptide ligases, peptide-binding domain"/>
    <property type="match status" value="1"/>
</dbReference>
<evidence type="ECO:0000256" key="3">
    <source>
        <dbReference type="ARBA" id="ARBA00022840"/>
    </source>
</evidence>
<comment type="caution">
    <text evidence="5">The sequence shown here is derived from an EMBL/GenBank/DDBJ whole genome shotgun (WGS) entry which is preliminary data.</text>
</comment>
<dbReference type="STRING" id="1801663.A2175_01030"/>
<keyword evidence="2" id="KW-0547">Nucleotide-binding</keyword>
<dbReference type="InterPro" id="IPR004101">
    <property type="entry name" value="Mur_ligase_C"/>
</dbReference>
<dbReference type="InterPro" id="IPR051046">
    <property type="entry name" value="MurCDEF_CellWall_CoF430Synth"/>
</dbReference>
<proteinExistence type="predicted"/>
<organism evidence="5 6">
    <name type="scientific">Candidatus Nealsonbacteria bacterium RBG_13_42_11</name>
    <dbReference type="NCBI Taxonomy" id="1801663"/>
    <lineage>
        <taxon>Bacteria</taxon>
        <taxon>Candidatus Nealsoniibacteriota</taxon>
    </lineage>
</organism>
<dbReference type="GO" id="GO:0016881">
    <property type="term" value="F:acid-amino acid ligase activity"/>
    <property type="evidence" value="ECO:0007669"/>
    <property type="project" value="InterPro"/>
</dbReference>
<sequence length="157" mass="17426">MTKEEIKAAADVMGNKMPGIQVKRGIDGLEVIDSTYSANPDGVSANLEYLRNNFRGKKIIVMPCLIELGKASQEVHRRIGREISMVCDLAIITTKDRFKEIKEGAATAAVLPDQQCEVLLMENPQKIFEKIKDFAKEGDVVLLESRVPRQLISLLGI</sequence>
<evidence type="ECO:0000313" key="5">
    <source>
        <dbReference type="EMBL" id="OGZ18558.1"/>
    </source>
</evidence>
<dbReference type="Pfam" id="PF02875">
    <property type="entry name" value="Mur_ligase_C"/>
    <property type="match status" value="1"/>
</dbReference>
<protein>
    <recommendedName>
        <fullName evidence="4">Mur ligase C-terminal domain-containing protein</fullName>
    </recommendedName>
</protein>
<evidence type="ECO:0000313" key="6">
    <source>
        <dbReference type="Proteomes" id="UP000176755"/>
    </source>
</evidence>
<dbReference type="InterPro" id="IPR036615">
    <property type="entry name" value="Mur_ligase_C_dom_sf"/>
</dbReference>
<dbReference type="EMBL" id="MHLY01000012">
    <property type="protein sequence ID" value="OGZ18558.1"/>
    <property type="molecule type" value="Genomic_DNA"/>
</dbReference>
<dbReference type="Gene3D" id="3.90.190.20">
    <property type="entry name" value="Mur ligase, C-terminal domain"/>
    <property type="match status" value="1"/>
</dbReference>
<evidence type="ECO:0000259" key="4">
    <source>
        <dbReference type="Pfam" id="PF02875"/>
    </source>
</evidence>
<name>A0A1G2E075_9BACT</name>
<keyword evidence="1" id="KW-0436">Ligase</keyword>
<accession>A0A1G2E075</accession>
<dbReference type="PANTHER" id="PTHR43024:SF1">
    <property type="entry name" value="UDP-N-ACETYLMURAMOYL-TRIPEPTIDE--D-ALANYL-D-ALANINE LIGASE"/>
    <property type="match status" value="1"/>
</dbReference>